<gene>
    <name evidence="4" type="ORF">FB468_3116</name>
</gene>
<dbReference type="InterPro" id="IPR032466">
    <property type="entry name" value="Metal_Hydrolase"/>
</dbReference>
<dbReference type="PANTHER" id="PTHR43569:SF2">
    <property type="entry name" value="AMIDOHYDROLASE-RELATED DOMAIN-CONTAINING PROTEIN"/>
    <property type="match status" value="1"/>
</dbReference>
<evidence type="ECO:0000259" key="3">
    <source>
        <dbReference type="Pfam" id="PF04909"/>
    </source>
</evidence>
<dbReference type="RefSeq" id="WP_141888627.1">
    <property type="nucleotide sequence ID" value="NZ_BAAAUY010000023.1"/>
</dbReference>
<sequence length="309" mass="32464">MRIDAHHHLWDQSVRPQGWMDEATQVAIGGPYALHDWAAAAEPSGVTHGVFVQTVPDPAETPEVLALAAKDPRLAAVVGWVDIDTDPRPAGEQLDALLAGPGGERLAGVRVAAEYSPDPNYLDSPPVHALASALTERGLALDLLLTPANLGAAERLASANAGTRMVINHLAKPTMREVDFRTWAVDIAAFTGHEHVACKLSGFLTFDALKMTTARLAPYADVALEAFGPKRMMFGSDWPVSVLGGGHGATVSIVEQVVAPLSVGEQAAIWAGTASVWYRGLAATVGSSQPTATPPPLADPGRTSTQRIS</sequence>
<dbReference type="Gene3D" id="3.20.20.140">
    <property type="entry name" value="Metal-dependent hydrolases"/>
    <property type="match status" value="1"/>
</dbReference>
<dbReference type="SUPFAM" id="SSF51556">
    <property type="entry name" value="Metallo-dependent hydrolases"/>
    <property type="match status" value="1"/>
</dbReference>
<evidence type="ECO:0000313" key="5">
    <source>
        <dbReference type="Proteomes" id="UP000319094"/>
    </source>
</evidence>
<organism evidence="4 5">
    <name type="scientific">Leucobacter komagatae</name>
    <dbReference type="NCBI Taxonomy" id="55969"/>
    <lineage>
        <taxon>Bacteria</taxon>
        <taxon>Bacillati</taxon>
        <taxon>Actinomycetota</taxon>
        <taxon>Actinomycetes</taxon>
        <taxon>Micrococcales</taxon>
        <taxon>Microbacteriaceae</taxon>
        <taxon>Leucobacter</taxon>
    </lineage>
</organism>
<dbReference type="EMBL" id="VFON01000002">
    <property type="protein sequence ID" value="TQL40595.1"/>
    <property type="molecule type" value="Genomic_DNA"/>
</dbReference>
<proteinExistence type="inferred from homology"/>
<dbReference type="Proteomes" id="UP000319094">
    <property type="component" value="Unassembled WGS sequence"/>
</dbReference>
<name>A0A542XXN3_9MICO</name>
<feature type="region of interest" description="Disordered" evidence="2">
    <location>
        <begin position="286"/>
        <end position="309"/>
    </location>
</feature>
<accession>A0A542XXN3</accession>
<comment type="caution">
    <text evidence="4">The sequence shown here is derived from an EMBL/GenBank/DDBJ whole genome shotgun (WGS) entry which is preliminary data.</text>
</comment>
<dbReference type="PANTHER" id="PTHR43569">
    <property type="entry name" value="AMIDOHYDROLASE"/>
    <property type="match status" value="1"/>
</dbReference>
<dbReference type="AlphaFoldDB" id="A0A542XXN3"/>
<dbReference type="InterPro" id="IPR052350">
    <property type="entry name" value="Metallo-dep_Lactonases"/>
</dbReference>
<evidence type="ECO:0000313" key="4">
    <source>
        <dbReference type="EMBL" id="TQL40595.1"/>
    </source>
</evidence>
<protein>
    <submittedName>
        <fullName evidence="4">L-fuconolactonase</fullName>
    </submittedName>
</protein>
<reference evidence="4 5" key="1">
    <citation type="submission" date="2019-06" db="EMBL/GenBank/DDBJ databases">
        <title>Sequencing the genomes of 1000 actinobacteria strains.</title>
        <authorList>
            <person name="Klenk H.-P."/>
        </authorList>
    </citation>
    <scope>NUCLEOTIDE SEQUENCE [LARGE SCALE GENOMIC DNA]</scope>
    <source>
        <strain evidence="4 5">DSM 8803</strain>
    </source>
</reference>
<keyword evidence="5" id="KW-1185">Reference proteome</keyword>
<dbReference type="Pfam" id="PF04909">
    <property type="entry name" value="Amidohydro_2"/>
    <property type="match status" value="1"/>
</dbReference>
<feature type="domain" description="Amidohydrolase-related" evidence="3">
    <location>
        <begin position="3"/>
        <end position="279"/>
    </location>
</feature>
<evidence type="ECO:0000256" key="1">
    <source>
        <dbReference type="ARBA" id="ARBA00038310"/>
    </source>
</evidence>
<dbReference type="OrthoDB" id="5450317at2"/>
<evidence type="ECO:0000256" key="2">
    <source>
        <dbReference type="SAM" id="MobiDB-lite"/>
    </source>
</evidence>
<dbReference type="GO" id="GO:0016787">
    <property type="term" value="F:hydrolase activity"/>
    <property type="evidence" value="ECO:0007669"/>
    <property type="project" value="InterPro"/>
</dbReference>
<comment type="similarity">
    <text evidence="1">Belongs to the metallo-dependent hydrolases superfamily.</text>
</comment>
<dbReference type="InterPro" id="IPR006680">
    <property type="entry name" value="Amidohydro-rel"/>
</dbReference>